<dbReference type="EMBL" id="CP014223">
    <property type="protein sequence ID" value="AMJ40354.1"/>
    <property type="molecule type" value="Genomic_DNA"/>
</dbReference>
<reference evidence="3" key="2">
    <citation type="submission" date="2016-01" db="EMBL/GenBank/DDBJ databases">
        <authorList>
            <person name="Poehlein A."/>
            <person name="Schlien K."/>
            <person name="Gottschalk G."/>
            <person name="Buckel W."/>
            <person name="Daniel R."/>
        </authorList>
    </citation>
    <scope>NUCLEOTIDE SEQUENCE [LARGE SCALE GENOMIC DNA]</scope>
    <source>
        <strain evidence="3">X2</strain>
    </source>
</reference>
<evidence type="ECO:0000313" key="3">
    <source>
        <dbReference type="Proteomes" id="UP000068026"/>
    </source>
</evidence>
<dbReference type="RefSeq" id="WP_072743435.1">
    <property type="nucleotide sequence ID" value="NZ_CP014223.1"/>
</dbReference>
<gene>
    <name evidence="1" type="ORF">CPRO_07530</name>
    <name evidence="2" type="ORF">SAMN02745151_00726</name>
</gene>
<dbReference type="KEGG" id="cpro:CPRO_07530"/>
<organism evidence="2 4">
    <name type="scientific">Anaerotignum propionicum DSM 1682</name>
    <dbReference type="NCBI Taxonomy" id="991789"/>
    <lineage>
        <taxon>Bacteria</taxon>
        <taxon>Bacillati</taxon>
        <taxon>Bacillota</taxon>
        <taxon>Clostridia</taxon>
        <taxon>Lachnospirales</taxon>
        <taxon>Anaerotignaceae</taxon>
        <taxon>Anaerotignum</taxon>
    </lineage>
</organism>
<evidence type="ECO:0000313" key="2">
    <source>
        <dbReference type="EMBL" id="SHE44319.1"/>
    </source>
</evidence>
<accession>A0A0X8VAB1</accession>
<reference evidence="1 3" key="1">
    <citation type="journal article" date="2016" name="Genome Announc.">
        <title>Complete Genome Sequence of the Amino Acid-Fermenting Clostridium propionicum X2 (DSM 1682).</title>
        <authorList>
            <person name="Poehlein A."/>
            <person name="Schlien K."/>
            <person name="Chowdhury N.P."/>
            <person name="Gottschalk G."/>
            <person name="Buckel W."/>
            <person name="Daniel R."/>
        </authorList>
    </citation>
    <scope>NUCLEOTIDE SEQUENCE [LARGE SCALE GENOMIC DNA]</scope>
    <source>
        <strain evidence="1 3">X2</strain>
    </source>
</reference>
<dbReference type="AlphaFoldDB" id="A0A0X8VAB1"/>
<evidence type="ECO:0000313" key="1">
    <source>
        <dbReference type="EMBL" id="AMJ40354.1"/>
    </source>
</evidence>
<name>A0A0X8VAB1_ANAPI</name>
<dbReference type="EMBL" id="FQUA01000002">
    <property type="protein sequence ID" value="SHE44319.1"/>
    <property type="molecule type" value="Genomic_DNA"/>
</dbReference>
<reference evidence="4" key="4">
    <citation type="submission" date="2016-11" db="EMBL/GenBank/DDBJ databases">
        <authorList>
            <person name="Jaros S."/>
            <person name="Januszkiewicz K."/>
            <person name="Wedrychowicz H."/>
        </authorList>
    </citation>
    <scope>NUCLEOTIDE SEQUENCE [LARGE SCALE GENOMIC DNA]</scope>
    <source>
        <strain evidence="4">DSM 1682</strain>
    </source>
</reference>
<dbReference type="Proteomes" id="UP000068026">
    <property type="component" value="Chromosome"/>
</dbReference>
<reference evidence="2" key="3">
    <citation type="submission" date="2016-11" db="EMBL/GenBank/DDBJ databases">
        <authorList>
            <person name="Varghese N."/>
            <person name="Submissions S."/>
        </authorList>
    </citation>
    <scope>NUCLEOTIDE SEQUENCE</scope>
    <source>
        <strain evidence="2">DSM 1682</strain>
    </source>
</reference>
<dbReference type="Proteomes" id="UP000184204">
    <property type="component" value="Unassembled WGS sequence"/>
</dbReference>
<keyword evidence="3" id="KW-1185">Reference proteome</keyword>
<proteinExistence type="predicted"/>
<dbReference type="OrthoDB" id="1958118at2"/>
<evidence type="ECO:0000313" key="4">
    <source>
        <dbReference type="Proteomes" id="UP000184204"/>
    </source>
</evidence>
<protein>
    <submittedName>
        <fullName evidence="2">Uncharacterized protein</fullName>
    </submittedName>
</protein>
<sequence>MELVIKISEKDLVNSPAIIDVVKVLAVEISKNGSPVASSAPVIQSAAPVNQTMTPAVMQNPVPTAQAITPPVMQNPVPMQQMQAPVMQNPISTTAPTAQPAVYTLEQLSLAAAPLMDAGKTDVLVALMQSFGVQTLQQLPQERYNDFAVAIRGMGAQI</sequence>